<dbReference type="EMBL" id="JADOTY010000001">
    <property type="protein sequence ID" value="MBG6106008.1"/>
    <property type="molecule type" value="Genomic_DNA"/>
</dbReference>
<name>A0ABS0KBI9_9ACTN</name>
<dbReference type="PANTHER" id="PTHR42815:SF2">
    <property type="entry name" value="FAD-BINDING, PUTATIVE (AFU_ORTHOLOGUE AFUA_6G07600)-RELATED"/>
    <property type="match status" value="1"/>
</dbReference>
<proteinExistence type="predicted"/>
<dbReference type="InterPro" id="IPR012349">
    <property type="entry name" value="Split_barrel_FMN-bd"/>
</dbReference>
<evidence type="ECO:0000259" key="1">
    <source>
        <dbReference type="Pfam" id="PF01243"/>
    </source>
</evidence>
<reference evidence="2 3" key="1">
    <citation type="submission" date="2020-11" db="EMBL/GenBank/DDBJ databases">
        <title>Sequencing the genomes of 1000 actinobacteria strains.</title>
        <authorList>
            <person name="Klenk H.-P."/>
        </authorList>
    </citation>
    <scope>NUCLEOTIDE SEQUENCE [LARGE SCALE GENOMIC DNA]</scope>
    <source>
        <strain evidence="2 3">DSM 101695</strain>
    </source>
</reference>
<feature type="domain" description="Pyridoxamine 5'-phosphate oxidase N-terminal" evidence="1">
    <location>
        <begin position="170"/>
        <end position="260"/>
    </location>
</feature>
<gene>
    <name evidence="2" type="ORF">IW249_006422</name>
</gene>
<dbReference type="Proteomes" id="UP000631791">
    <property type="component" value="Unassembled WGS sequence"/>
</dbReference>
<sequence>MSNSSVYHWGELEAQARAGLTKRASAISQLVQPLLPDGADNFLSYQNLLAVGAQGDDGRLWASLFVGPRGFISAPDDESVQVLAQLAADDPVEPMTRRQGKLGLLAIDLETRIRLRINGEATPLPGGLRLAIEQSFPNCPKYIQKRHVVSLAETRGREAGPADGMRVAALTDEMSELVAHADTFFVASASETGDPDVSHRGGNPGFVDLMSRTRLRWPDYVGNNMLMTLGNITENPHAALLFVDWATGTALQLTGRAKVNWPEGLGPTATGQRSVEFELDEAIYRPEALLTNWSAPTLSRFNPPLPV</sequence>
<evidence type="ECO:0000313" key="3">
    <source>
        <dbReference type="Proteomes" id="UP000631791"/>
    </source>
</evidence>
<dbReference type="Gene3D" id="2.30.110.10">
    <property type="entry name" value="Electron Transport, Fmn-binding Protein, Chain A"/>
    <property type="match status" value="1"/>
</dbReference>
<dbReference type="Pfam" id="PF01243">
    <property type="entry name" value="PNPOx_N"/>
    <property type="match status" value="1"/>
</dbReference>
<keyword evidence="3" id="KW-1185">Reference proteome</keyword>
<protein>
    <submittedName>
        <fullName evidence="2">Pyridoxine 5'-phosphate oxidase superfamily flavin-nucleotide-binding protein</fullName>
    </submittedName>
</protein>
<evidence type="ECO:0000313" key="2">
    <source>
        <dbReference type="EMBL" id="MBG6106008.1"/>
    </source>
</evidence>
<organism evidence="2 3">
    <name type="scientific">Micromonospora vinacea</name>
    <dbReference type="NCBI Taxonomy" id="709878"/>
    <lineage>
        <taxon>Bacteria</taxon>
        <taxon>Bacillati</taxon>
        <taxon>Actinomycetota</taxon>
        <taxon>Actinomycetes</taxon>
        <taxon>Micromonosporales</taxon>
        <taxon>Micromonosporaceae</taxon>
        <taxon>Micromonospora</taxon>
    </lineage>
</organism>
<comment type="caution">
    <text evidence="2">The sequence shown here is derived from an EMBL/GenBank/DDBJ whole genome shotgun (WGS) entry which is preliminary data.</text>
</comment>
<accession>A0ABS0KBI9</accession>
<dbReference type="RefSeq" id="WP_196924223.1">
    <property type="nucleotide sequence ID" value="NZ_JADOTY010000001.1"/>
</dbReference>
<dbReference type="SUPFAM" id="SSF50475">
    <property type="entry name" value="FMN-binding split barrel"/>
    <property type="match status" value="1"/>
</dbReference>
<dbReference type="PANTHER" id="PTHR42815">
    <property type="entry name" value="FAD-BINDING, PUTATIVE (AFU_ORTHOLOGUE AFUA_6G07600)-RELATED"/>
    <property type="match status" value="1"/>
</dbReference>
<dbReference type="InterPro" id="IPR011576">
    <property type="entry name" value="Pyridox_Oxase_N"/>
</dbReference>